<accession>A0A368GHE3</accession>
<keyword evidence="3" id="KW-1185">Reference proteome</keyword>
<dbReference type="AlphaFoldDB" id="A0A368GHE3"/>
<evidence type="ECO:0000256" key="1">
    <source>
        <dbReference type="SAM" id="SignalP"/>
    </source>
</evidence>
<organism evidence="2 3">
    <name type="scientific">Ancylostoma caninum</name>
    <name type="common">Dog hookworm</name>
    <dbReference type="NCBI Taxonomy" id="29170"/>
    <lineage>
        <taxon>Eukaryota</taxon>
        <taxon>Metazoa</taxon>
        <taxon>Ecdysozoa</taxon>
        <taxon>Nematoda</taxon>
        <taxon>Chromadorea</taxon>
        <taxon>Rhabditida</taxon>
        <taxon>Rhabditina</taxon>
        <taxon>Rhabditomorpha</taxon>
        <taxon>Strongyloidea</taxon>
        <taxon>Ancylostomatidae</taxon>
        <taxon>Ancylostomatinae</taxon>
        <taxon>Ancylostoma</taxon>
    </lineage>
</organism>
<dbReference type="Proteomes" id="UP000252519">
    <property type="component" value="Unassembled WGS sequence"/>
</dbReference>
<evidence type="ECO:0000313" key="3">
    <source>
        <dbReference type="Proteomes" id="UP000252519"/>
    </source>
</evidence>
<dbReference type="OrthoDB" id="5899428at2759"/>
<dbReference type="EMBL" id="JOJR01000146">
    <property type="protein sequence ID" value="RCN43796.1"/>
    <property type="molecule type" value="Genomic_DNA"/>
</dbReference>
<keyword evidence="1" id="KW-0732">Signal</keyword>
<dbReference type="Gene3D" id="2.40.50.780">
    <property type="match status" value="1"/>
</dbReference>
<dbReference type="Pfam" id="PF21556">
    <property type="entry name" value="AceES-2"/>
    <property type="match status" value="1"/>
</dbReference>
<feature type="signal peptide" evidence="1">
    <location>
        <begin position="1"/>
        <end position="17"/>
    </location>
</feature>
<dbReference type="InterPro" id="IPR049084">
    <property type="entry name" value="AceES-2"/>
</dbReference>
<gene>
    <name evidence="2" type="ORF">ANCCAN_10185</name>
</gene>
<proteinExistence type="predicted"/>
<name>A0A368GHE3_ANCCA</name>
<evidence type="ECO:0000313" key="2">
    <source>
        <dbReference type="EMBL" id="RCN43796.1"/>
    </source>
</evidence>
<comment type="caution">
    <text evidence="2">The sequence shown here is derived from an EMBL/GenBank/DDBJ whole genome shotgun (WGS) entry which is preliminary data.</text>
</comment>
<protein>
    <submittedName>
        <fullName evidence="2">Uncharacterized protein</fullName>
    </submittedName>
</protein>
<reference evidence="2 3" key="1">
    <citation type="submission" date="2014-10" db="EMBL/GenBank/DDBJ databases">
        <title>Draft genome of the hookworm Ancylostoma caninum.</title>
        <authorList>
            <person name="Mitreva M."/>
        </authorList>
    </citation>
    <scope>NUCLEOTIDE SEQUENCE [LARGE SCALE GENOMIC DNA]</scope>
    <source>
        <strain evidence="2 3">Baltimore</strain>
    </source>
</reference>
<feature type="chain" id="PRO_5016844015" evidence="1">
    <location>
        <begin position="18"/>
        <end position="136"/>
    </location>
</feature>
<sequence length="136" mass="15624">MRAAVIILLAICATASASLYRFYCPITYKITKDGVDKSMFVAEVKVESSKLTSYWSGYWYDVSVKYEKLLRWWHYWLSEAGTLDWVPKTIYISSKCGVYLRPGQKYIIGCDSSDRCNFAKVASTLTAEEKELVKKQ</sequence>